<dbReference type="InterPro" id="IPR005018">
    <property type="entry name" value="DOMON_domain"/>
</dbReference>
<evidence type="ECO:0000259" key="7">
    <source>
        <dbReference type="PROSITE" id="PS50836"/>
    </source>
</evidence>
<dbReference type="PANTHER" id="PTHR23130:SF192">
    <property type="entry name" value="OS09G0501100 PROTEIN"/>
    <property type="match status" value="1"/>
</dbReference>
<sequence>MAYATQHRRRAILTLAAIALLLASPMAAAAAAAAGCEGDKLPAGRIYAHCAALPSLGARLHWTYDAKTGSLSVAFVAKPAGAGGAGWVSWAINPAGEGMKGAQALLALKSPAAPSSSYVVNTYNVTGYTALGAASTPIAYRAAELAADESGGGEVRIYGKLQLAPGLEKVSHIWQVGSTVANGAPVKHAFDTANLQAKGTLVLSGAALPVEAAPAPAPVGSGGASPAKGGGDSGAAPSTGGSSNSAAAKATTYVSVSVLTLLAAALAGAGSFAM</sequence>
<evidence type="ECO:0000256" key="3">
    <source>
        <dbReference type="ARBA" id="ARBA00022729"/>
    </source>
</evidence>
<evidence type="ECO:0000256" key="2">
    <source>
        <dbReference type="ARBA" id="ARBA00022448"/>
    </source>
</evidence>
<proteinExistence type="evidence at transcript level"/>
<reference evidence="8" key="1">
    <citation type="journal article" date="2009" name="Plant Mol. Biol.">
        <title>Insights into corn genes derived from large-scale cDNA sequencing.</title>
        <authorList>
            <person name="Alexandrov N.N."/>
            <person name="Brover V.V."/>
            <person name="Freidin S."/>
            <person name="Troukhan M.E."/>
            <person name="Tatarinova T.V."/>
            <person name="Zhang H."/>
            <person name="Swaller T.J."/>
            <person name="Lu Y.P."/>
            <person name="Bouck J."/>
            <person name="Flavell R.B."/>
            <person name="Feldmann K.A."/>
        </authorList>
    </citation>
    <scope>NUCLEOTIDE SEQUENCE</scope>
</reference>
<feature type="signal peptide" evidence="6">
    <location>
        <begin position="1"/>
        <end position="29"/>
    </location>
</feature>
<evidence type="ECO:0000313" key="8">
    <source>
        <dbReference type="EMBL" id="ACG46823.1"/>
    </source>
</evidence>
<dbReference type="ExpressionAtlas" id="B6UBU0">
    <property type="expression patterns" value="baseline and differential"/>
</dbReference>
<dbReference type="PANTHER" id="PTHR23130">
    <property type="entry name" value="CYTOCHROME B561 AND DOMON DOMAIN-CONTAINING PROTEIN"/>
    <property type="match status" value="1"/>
</dbReference>
<dbReference type="AlphaFoldDB" id="B6UBU0"/>
<dbReference type="GO" id="GO:0016020">
    <property type="term" value="C:membrane"/>
    <property type="evidence" value="ECO:0007669"/>
    <property type="project" value="UniProtKB-SubCell"/>
</dbReference>
<dbReference type="PROSITE" id="PS50836">
    <property type="entry name" value="DOMON"/>
    <property type="match status" value="1"/>
</dbReference>
<keyword evidence="3 6" id="KW-0732">Signal</keyword>
<dbReference type="CDD" id="cd09629">
    <property type="entry name" value="DOMON_CIL1_like"/>
    <property type="match status" value="1"/>
</dbReference>
<organism evidence="8">
    <name type="scientific">Zea mays</name>
    <name type="common">Maize</name>
    <dbReference type="NCBI Taxonomy" id="4577"/>
    <lineage>
        <taxon>Eukaryota</taxon>
        <taxon>Viridiplantae</taxon>
        <taxon>Streptophyta</taxon>
        <taxon>Embryophyta</taxon>
        <taxon>Tracheophyta</taxon>
        <taxon>Spermatophyta</taxon>
        <taxon>Magnoliopsida</taxon>
        <taxon>Liliopsida</taxon>
        <taxon>Poales</taxon>
        <taxon>Poaceae</taxon>
        <taxon>PACMAD clade</taxon>
        <taxon>Panicoideae</taxon>
        <taxon>Andropogonodae</taxon>
        <taxon>Andropogoneae</taxon>
        <taxon>Tripsacinae</taxon>
        <taxon>Zea</taxon>
    </lineage>
</organism>
<feature type="compositionally biased region" description="Gly residues" evidence="5">
    <location>
        <begin position="220"/>
        <end position="233"/>
    </location>
</feature>
<feature type="region of interest" description="Disordered" evidence="5">
    <location>
        <begin position="215"/>
        <end position="242"/>
    </location>
</feature>
<dbReference type="InterPro" id="IPR045265">
    <property type="entry name" value="AIR12_DOMON"/>
</dbReference>
<dbReference type="Pfam" id="PF04526">
    <property type="entry name" value="DUF568"/>
    <property type="match status" value="1"/>
</dbReference>
<evidence type="ECO:0000256" key="6">
    <source>
        <dbReference type="SAM" id="SignalP"/>
    </source>
</evidence>
<evidence type="ECO:0000256" key="5">
    <source>
        <dbReference type="SAM" id="MobiDB-lite"/>
    </source>
</evidence>
<accession>B6UBU0</accession>
<evidence type="ECO:0000256" key="4">
    <source>
        <dbReference type="ARBA" id="ARBA00023136"/>
    </source>
</evidence>
<feature type="domain" description="DOMON" evidence="7">
    <location>
        <begin position="56"/>
        <end position="177"/>
    </location>
</feature>
<comment type="subcellular location">
    <subcellularLocation>
        <location evidence="1">Membrane</location>
    </subcellularLocation>
</comment>
<dbReference type="EMBL" id="EU974705">
    <property type="protein sequence ID" value="ACG46823.1"/>
    <property type="molecule type" value="mRNA"/>
</dbReference>
<evidence type="ECO:0000256" key="1">
    <source>
        <dbReference type="ARBA" id="ARBA00004370"/>
    </source>
</evidence>
<protein>
    <submittedName>
        <fullName evidence="8">AIR12</fullName>
    </submittedName>
</protein>
<dbReference type="InterPro" id="IPR006311">
    <property type="entry name" value="TAT_signal"/>
</dbReference>
<name>B6UBU0_MAIZE</name>
<keyword evidence="4" id="KW-0472">Membrane</keyword>
<keyword evidence="2" id="KW-0813">Transport</keyword>
<dbReference type="PROSITE" id="PS51318">
    <property type="entry name" value="TAT"/>
    <property type="match status" value="1"/>
</dbReference>
<feature type="chain" id="PRO_5002850765" evidence="6">
    <location>
        <begin position="30"/>
        <end position="274"/>
    </location>
</feature>